<dbReference type="EMBL" id="MN741027">
    <property type="protein sequence ID" value="QHU23351.1"/>
    <property type="molecule type" value="Genomic_DNA"/>
</dbReference>
<accession>A0A6C0L1L3</accession>
<name>A0A6C0L1L3_9ZZZZ</name>
<sequence>MDTESFISNLRHITRLYDEGTLSETEFEEAKQILFQPYNERVQIPRTTSIAVQTDDTLTTPVQSNRKRKVNDPEVRAHLNELFQNHDIQIRYVQSPENNSWEKINLSEQGYILENLGFHKYNGKETLMCNENENLVTVSSLLKKVTNLQTVRFLNHLYVIKEGTKLSLIKELKQSGFHMN</sequence>
<dbReference type="AlphaFoldDB" id="A0A6C0L1L3"/>
<evidence type="ECO:0008006" key="2">
    <source>
        <dbReference type="Google" id="ProtNLM"/>
    </source>
</evidence>
<evidence type="ECO:0000313" key="1">
    <source>
        <dbReference type="EMBL" id="QHU23351.1"/>
    </source>
</evidence>
<organism evidence="1">
    <name type="scientific">viral metagenome</name>
    <dbReference type="NCBI Taxonomy" id="1070528"/>
    <lineage>
        <taxon>unclassified sequences</taxon>
        <taxon>metagenomes</taxon>
        <taxon>organismal metagenomes</taxon>
    </lineage>
</organism>
<proteinExistence type="predicted"/>
<reference evidence="1" key="1">
    <citation type="journal article" date="2020" name="Nature">
        <title>Giant virus diversity and host interactions through global metagenomics.</title>
        <authorList>
            <person name="Schulz F."/>
            <person name="Roux S."/>
            <person name="Paez-Espino D."/>
            <person name="Jungbluth S."/>
            <person name="Walsh D.A."/>
            <person name="Denef V.J."/>
            <person name="McMahon K.D."/>
            <person name="Konstantinidis K.T."/>
            <person name="Eloe-Fadrosh E.A."/>
            <person name="Kyrpides N.C."/>
            <person name="Woyke T."/>
        </authorList>
    </citation>
    <scope>NUCLEOTIDE SEQUENCE</scope>
    <source>
        <strain evidence="1">GVMAG-S-ERX555907-94</strain>
    </source>
</reference>
<protein>
    <recommendedName>
        <fullName evidence="2">SHOCT domain-containing protein</fullName>
    </recommendedName>
</protein>